<dbReference type="RefSeq" id="WP_175547849.1">
    <property type="nucleotide sequence ID" value="NZ_FRCT01000011.1"/>
</dbReference>
<gene>
    <name evidence="1" type="ORF">SAMN04487860_1116</name>
</gene>
<dbReference type="EMBL" id="FRCT01000011">
    <property type="protein sequence ID" value="SHM71604.1"/>
    <property type="molecule type" value="Genomic_DNA"/>
</dbReference>
<protein>
    <submittedName>
        <fullName evidence="1">Uncharacterized protein</fullName>
    </submittedName>
</protein>
<evidence type="ECO:0000313" key="2">
    <source>
        <dbReference type="Proteomes" id="UP000184394"/>
    </source>
</evidence>
<proteinExistence type="predicted"/>
<evidence type="ECO:0000313" key="1">
    <source>
        <dbReference type="EMBL" id="SHM71604.1"/>
    </source>
</evidence>
<organism evidence="1 2">
    <name type="scientific">Ruminococcus flavefaciens</name>
    <dbReference type="NCBI Taxonomy" id="1265"/>
    <lineage>
        <taxon>Bacteria</taxon>
        <taxon>Bacillati</taxon>
        <taxon>Bacillota</taxon>
        <taxon>Clostridia</taxon>
        <taxon>Eubacteriales</taxon>
        <taxon>Oscillospiraceae</taxon>
        <taxon>Ruminococcus</taxon>
    </lineage>
</organism>
<dbReference type="Proteomes" id="UP000184394">
    <property type="component" value="Unassembled WGS sequence"/>
</dbReference>
<accession>A0A1M7L1F3</accession>
<dbReference type="AlphaFoldDB" id="A0A1M7L1F3"/>
<name>A0A1M7L1F3_RUMFL</name>
<reference evidence="1 2" key="1">
    <citation type="submission" date="2016-11" db="EMBL/GenBank/DDBJ databases">
        <authorList>
            <person name="Jaros S."/>
            <person name="Januszkiewicz K."/>
            <person name="Wedrychowicz H."/>
        </authorList>
    </citation>
    <scope>NUCLEOTIDE SEQUENCE [LARGE SCALE GENOMIC DNA]</scope>
    <source>
        <strain evidence="1 2">Y1</strain>
    </source>
</reference>
<sequence length="58" mass="6692">MLVLNRAGCHSQIKKVESRKGTIVVENLLTDKTDVRRLKNAETELYKIFAKYRTKNGI</sequence>